<comment type="similarity">
    <text evidence="10">Belongs to the monovalent cation:proton antiporter 1 (CPA1) transporter (TC 2.A.36) family.</text>
</comment>
<dbReference type="PANTHER" id="PTHR10110:SF86">
    <property type="entry name" value="SODIUM_HYDROGEN EXCHANGER 7"/>
    <property type="match status" value="1"/>
</dbReference>
<dbReference type="NCBIfam" id="TIGR00831">
    <property type="entry name" value="a_cpa1"/>
    <property type="match status" value="1"/>
</dbReference>
<gene>
    <name evidence="12" type="ORF">NIASO_16735</name>
</gene>
<keyword evidence="13" id="KW-1185">Reference proteome</keyword>
<feature type="transmembrane region" description="Helical" evidence="10">
    <location>
        <begin position="54"/>
        <end position="73"/>
    </location>
</feature>
<organism evidence="12 13">
    <name type="scientific">Niabella soli DSM 19437</name>
    <dbReference type="NCBI Taxonomy" id="929713"/>
    <lineage>
        <taxon>Bacteria</taxon>
        <taxon>Pseudomonadati</taxon>
        <taxon>Bacteroidota</taxon>
        <taxon>Chitinophagia</taxon>
        <taxon>Chitinophagales</taxon>
        <taxon>Chitinophagaceae</taxon>
        <taxon>Niabella</taxon>
    </lineage>
</organism>
<keyword evidence="8 10" id="KW-0472">Membrane</keyword>
<dbReference type="Proteomes" id="UP000003586">
    <property type="component" value="Chromosome"/>
</dbReference>
<evidence type="ECO:0000256" key="3">
    <source>
        <dbReference type="ARBA" id="ARBA00022475"/>
    </source>
</evidence>
<dbReference type="InterPro" id="IPR004705">
    <property type="entry name" value="Cation/H_exchanger_CPA1_bac"/>
</dbReference>
<feature type="transmembrane region" description="Helical" evidence="10">
    <location>
        <begin position="184"/>
        <end position="205"/>
    </location>
</feature>
<dbReference type="AlphaFoldDB" id="W0F3I4"/>
<dbReference type="STRING" id="929713.NIASO_16735"/>
<evidence type="ECO:0000313" key="12">
    <source>
        <dbReference type="EMBL" id="AHF16358.1"/>
    </source>
</evidence>
<protein>
    <submittedName>
        <fullName evidence="12">Sodium:hydrogen antiporter</fullName>
    </submittedName>
</protein>
<evidence type="ECO:0000256" key="9">
    <source>
        <dbReference type="ARBA" id="ARBA00023201"/>
    </source>
</evidence>
<feature type="transmembrane region" description="Helical" evidence="10">
    <location>
        <begin position="30"/>
        <end position="48"/>
    </location>
</feature>
<dbReference type="InterPro" id="IPR018422">
    <property type="entry name" value="Cation/H_exchanger_CPA1"/>
</dbReference>
<comment type="subcellular location">
    <subcellularLocation>
        <location evidence="1 10">Cell membrane</location>
        <topology evidence="1 10">Multi-pass membrane protein</topology>
    </subcellularLocation>
</comment>
<dbReference type="GO" id="GO:0005886">
    <property type="term" value="C:plasma membrane"/>
    <property type="evidence" value="ECO:0007669"/>
    <property type="project" value="UniProtKB-SubCell"/>
</dbReference>
<feature type="transmembrane region" description="Helical" evidence="10">
    <location>
        <begin position="85"/>
        <end position="108"/>
    </location>
</feature>
<dbReference type="PANTHER" id="PTHR10110">
    <property type="entry name" value="SODIUM/HYDROGEN EXCHANGER"/>
    <property type="match status" value="1"/>
</dbReference>
<feature type="transmembrane region" description="Helical" evidence="10">
    <location>
        <begin position="6"/>
        <end position="23"/>
    </location>
</feature>
<name>W0F3I4_9BACT</name>
<keyword evidence="6 10" id="KW-0915">Sodium</keyword>
<keyword evidence="10" id="KW-0050">Antiport</keyword>
<dbReference type="eggNOG" id="COG0025">
    <property type="taxonomic scope" value="Bacteria"/>
</dbReference>
<comment type="function">
    <text evidence="10">Na(+)/H(+) antiporter that extrudes sodium in exchange for external protons.</text>
</comment>
<reference evidence="12 13" key="1">
    <citation type="submission" date="2013-12" db="EMBL/GenBank/DDBJ databases">
        <authorList>
            <consortium name="DOE Joint Genome Institute"/>
            <person name="Eisen J."/>
            <person name="Huntemann M."/>
            <person name="Han J."/>
            <person name="Chen A."/>
            <person name="Kyrpides N."/>
            <person name="Mavromatis K."/>
            <person name="Markowitz V."/>
            <person name="Palaniappan K."/>
            <person name="Ivanova N."/>
            <person name="Schaumberg A."/>
            <person name="Pati A."/>
            <person name="Liolios K."/>
            <person name="Nordberg H.P."/>
            <person name="Cantor M.N."/>
            <person name="Hua S.X."/>
            <person name="Woyke T."/>
        </authorList>
    </citation>
    <scope>NUCLEOTIDE SEQUENCE [LARGE SCALE GENOMIC DNA]</scope>
    <source>
        <strain evidence="13">DSM 19437</strain>
    </source>
</reference>
<sequence length="535" mass="60084">MIESSLLLILSMLFVITLLTMLSGKLRIPYPIFLVIAGIAISILPGIPKTRINPDLVFLIFLPPILFSAAWQMPWADFWKMRRSISALGFGLVFFTSVIIAYLSHALIPGFDLALGFVLGGIISPPDAVAASAVLDKLKVPRTIANLLEGESLVNDASSLIVFRFALMAVLTSTFSLWEATRSFFLVAGMGILIGLAIAYIVSLIHKHFPTTPVIDAALTLLAPYVMYLVAESVHFSGVLAVVTGGLFLSYHAHDTLTYESRLNLAGIWDTIGFLLNGFIFVLIGLQMPYIVNNFTSNTVKEALYYGLIISFAVIVIRIVWVYAFIFLRRALPKRTSSYLPGNKEVFLIAWCGMRGVVSLAAALSIPFYLKGTTEFPYRNLILFITFVVILITLVVQGLTITPIIRLLKIEDDTRFQKRKAEDNLLKVQLAQACLEFIDTHYSRQLREQEPFKALRNRYAHMIEVKQKKLSDNGGPPVREEDSMRRFKTLLLELVDVRRAELVSYRINADFDEELIKEKEYELDLEEARLRSTTA</sequence>
<keyword evidence="9 10" id="KW-0739">Sodium transport</keyword>
<evidence type="ECO:0000256" key="2">
    <source>
        <dbReference type="ARBA" id="ARBA00022448"/>
    </source>
</evidence>
<evidence type="ECO:0000256" key="8">
    <source>
        <dbReference type="ARBA" id="ARBA00023136"/>
    </source>
</evidence>
<keyword evidence="5 10" id="KW-1133">Transmembrane helix</keyword>
<feature type="transmembrane region" description="Helical" evidence="10">
    <location>
        <begin position="382"/>
        <end position="408"/>
    </location>
</feature>
<dbReference type="Gene3D" id="6.10.140.1330">
    <property type="match status" value="1"/>
</dbReference>
<keyword evidence="7 10" id="KW-0406">Ion transport</keyword>
<dbReference type="HOGENOM" id="CLU_005912_8_2_10"/>
<feature type="transmembrane region" description="Helical" evidence="10">
    <location>
        <begin position="304"/>
        <end position="326"/>
    </location>
</feature>
<dbReference type="GO" id="GO:0098719">
    <property type="term" value="P:sodium ion import across plasma membrane"/>
    <property type="evidence" value="ECO:0007669"/>
    <property type="project" value="TreeGrafter"/>
</dbReference>
<dbReference type="KEGG" id="nso:NIASO_16735"/>
<keyword evidence="4 10" id="KW-0812">Transmembrane</keyword>
<dbReference type="Pfam" id="PF00999">
    <property type="entry name" value="Na_H_Exchanger"/>
    <property type="match status" value="1"/>
</dbReference>
<evidence type="ECO:0000256" key="4">
    <source>
        <dbReference type="ARBA" id="ARBA00022692"/>
    </source>
</evidence>
<keyword evidence="2 10" id="KW-0813">Transport</keyword>
<dbReference type="RefSeq" id="WP_008587389.1">
    <property type="nucleotide sequence ID" value="NZ_CP007035.1"/>
</dbReference>
<evidence type="ECO:0000313" key="13">
    <source>
        <dbReference type="Proteomes" id="UP000003586"/>
    </source>
</evidence>
<dbReference type="InterPro" id="IPR006153">
    <property type="entry name" value="Cation/H_exchanger_TM"/>
</dbReference>
<dbReference type="EMBL" id="CP007035">
    <property type="protein sequence ID" value="AHF16358.1"/>
    <property type="molecule type" value="Genomic_DNA"/>
</dbReference>
<proteinExistence type="inferred from homology"/>
<evidence type="ECO:0000256" key="10">
    <source>
        <dbReference type="RuleBase" id="RU366002"/>
    </source>
</evidence>
<dbReference type="GO" id="GO:0015386">
    <property type="term" value="F:potassium:proton antiporter activity"/>
    <property type="evidence" value="ECO:0007669"/>
    <property type="project" value="TreeGrafter"/>
</dbReference>
<evidence type="ECO:0000259" key="11">
    <source>
        <dbReference type="Pfam" id="PF00999"/>
    </source>
</evidence>
<feature type="transmembrane region" description="Helical" evidence="10">
    <location>
        <begin position="346"/>
        <end position="370"/>
    </location>
</feature>
<feature type="transmembrane region" description="Helical" evidence="10">
    <location>
        <begin position="272"/>
        <end position="292"/>
    </location>
</feature>
<evidence type="ECO:0000256" key="6">
    <source>
        <dbReference type="ARBA" id="ARBA00023053"/>
    </source>
</evidence>
<dbReference type="OrthoDB" id="9809206at2"/>
<dbReference type="GO" id="GO:0015385">
    <property type="term" value="F:sodium:proton antiporter activity"/>
    <property type="evidence" value="ECO:0007669"/>
    <property type="project" value="InterPro"/>
</dbReference>
<accession>W0F3I4</accession>
<feature type="transmembrane region" description="Helical" evidence="10">
    <location>
        <begin position="225"/>
        <end position="251"/>
    </location>
</feature>
<evidence type="ECO:0000256" key="1">
    <source>
        <dbReference type="ARBA" id="ARBA00004651"/>
    </source>
</evidence>
<feature type="transmembrane region" description="Helical" evidence="10">
    <location>
        <begin position="157"/>
        <end position="177"/>
    </location>
</feature>
<keyword evidence="3 10" id="KW-1003">Cell membrane</keyword>
<evidence type="ECO:0000256" key="7">
    <source>
        <dbReference type="ARBA" id="ARBA00023065"/>
    </source>
</evidence>
<feature type="domain" description="Cation/H+ exchanger transmembrane" evidence="11">
    <location>
        <begin position="15"/>
        <end position="405"/>
    </location>
</feature>
<dbReference type="GO" id="GO:0051453">
    <property type="term" value="P:regulation of intracellular pH"/>
    <property type="evidence" value="ECO:0007669"/>
    <property type="project" value="TreeGrafter"/>
</dbReference>
<evidence type="ECO:0000256" key="5">
    <source>
        <dbReference type="ARBA" id="ARBA00022989"/>
    </source>
</evidence>